<accession>A0A1U7M6L4</accession>
<evidence type="ECO:0000313" key="4">
    <source>
        <dbReference type="Proteomes" id="UP000186112"/>
    </source>
</evidence>
<comment type="caution">
    <text evidence="3">The sequence shown here is derived from an EMBL/GenBank/DDBJ whole genome shotgun (WGS) entry which is preliminary data.</text>
</comment>
<comment type="similarity">
    <text evidence="2">Belongs to the UPF0291 family.</text>
</comment>
<dbReference type="AlphaFoldDB" id="A0A1U7M6L4"/>
<keyword evidence="4" id="KW-1185">Reference proteome</keyword>
<dbReference type="HAMAP" id="MF_01103">
    <property type="entry name" value="UPF0291"/>
    <property type="match status" value="1"/>
</dbReference>
<gene>
    <name evidence="3" type="ORF">TICRE_10200</name>
</gene>
<dbReference type="InterPro" id="IPR009242">
    <property type="entry name" value="DUF896"/>
</dbReference>
<dbReference type="RefSeq" id="WP_084191860.1">
    <property type="nucleotide sequence ID" value="NZ_LTDM01000013.1"/>
</dbReference>
<sequence>MKDLIKRINELANKAKLNELSPDEKIEQAELRKKYLDNFRGSFKETLMHVKVVDEEGRDVTPEKLIKEQQKRKN</sequence>
<dbReference type="PANTHER" id="PTHR37300:SF1">
    <property type="entry name" value="UPF0291 PROTEIN YNZC"/>
    <property type="match status" value="1"/>
</dbReference>
<dbReference type="Pfam" id="PF05979">
    <property type="entry name" value="DUF896"/>
    <property type="match status" value="1"/>
</dbReference>
<evidence type="ECO:0000256" key="1">
    <source>
        <dbReference type="ARBA" id="ARBA00022490"/>
    </source>
</evidence>
<protein>
    <recommendedName>
        <fullName evidence="2">UPF0291 protein TICRE_10200</fullName>
    </recommendedName>
</protein>
<dbReference type="GO" id="GO:0005737">
    <property type="term" value="C:cytoplasm"/>
    <property type="evidence" value="ECO:0007669"/>
    <property type="project" value="UniProtKB-SubCell"/>
</dbReference>
<dbReference type="PANTHER" id="PTHR37300">
    <property type="entry name" value="UPF0291 PROTEIN CBO2609/CLC_2481"/>
    <property type="match status" value="1"/>
</dbReference>
<dbReference type="Gene3D" id="1.10.287.540">
    <property type="entry name" value="Helix hairpin bin"/>
    <property type="match status" value="1"/>
</dbReference>
<dbReference type="OrthoDB" id="390105at2"/>
<dbReference type="Proteomes" id="UP000186112">
    <property type="component" value="Unassembled WGS sequence"/>
</dbReference>
<evidence type="ECO:0000256" key="2">
    <source>
        <dbReference type="HAMAP-Rule" id="MF_01103"/>
    </source>
</evidence>
<dbReference type="EMBL" id="LTDM01000013">
    <property type="protein sequence ID" value="OLS02963.1"/>
    <property type="molecule type" value="Genomic_DNA"/>
</dbReference>
<proteinExistence type="inferred from homology"/>
<keyword evidence="1 2" id="KW-0963">Cytoplasm</keyword>
<name>A0A1U7M6L4_TISCR</name>
<organism evidence="3 4">
    <name type="scientific">Tissierella creatinophila DSM 6911</name>
    <dbReference type="NCBI Taxonomy" id="1123403"/>
    <lineage>
        <taxon>Bacteria</taxon>
        <taxon>Bacillati</taxon>
        <taxon>Bacillota</taxon>
        <taxon>Tissierellia</taxon>
        <taxon>Tissierellales</taxon>
        <taxon>Tissierellaceae</taxon>
        <taxon>Tissierella</taxon>
    </lineage>
</organism>
<reference evidence="3 4" key="1">
    <citation type="submission" date="2016-02" db="EMBL/GenBank/DDBJ databases">
        <title>Genome sequence of Tissierella creatinophila DSM 6911.</title>
        <authorList>
            <person name="Poehlein A."/>
            <person name="Daniel R."/>
        </authorList>
    </citation>
    <scope>NUCLEOTIDE SEQUENCE [LARGE SCALE GENOMIC DNA]</scope>
    <source>
        <strain evidence="3 4">DSM 6911</strain>
    </source>
</reference>
<comment type="subcellular location">
    <subcellularLocation>
        <location evidence="2">Cytoplasm</location>
    </subcellularLocation>
</comment>
<dbReference type="SUPFAM" id="SSF158221">
    <property type="entry name" value="YnzC-like"/>
    <property type="match status" value="1"/>
</dbReference>
<evidence type="ECO:0000313" key="3">
    <source>
        <dbReference type="EMBL" id="OLS02963.1"/>
    </source>
</evidence>